<feature type="domain" description="S-Me-THD N-terminal" evidence="1">
    <location>
        <begin position="9"/>
        <end position="172"/>
    </location>
</feature>
<feature type="domain" description="S-Me-THD-like C-terminal" evidence="2">
    <location>
        <begin position="177"/>
        <end position="358"/>
    </location>
</feature>
<dbReference type="Pfam" id="PF20906">
    <property type="entry name" value="S-Me-THD_C"/>
    <property type="match status" value="1"/>
</dbReference>
<protein>
    <recommendedName>
        <fullName evidence="5">DUF917 domain-containing protein</fullName>
    </recommendedName>
</protein>
<keyword evidence="4" id="KW-1185">Reference proteome</keyword>
<evidence type="ECO:0000259" key="2">
    <source>
        <dbReference type="Pfam" id="PF20906"/>
    </source>
</evidence>
<evidence type="ECO:0000313" key="3">
    <source>
        <dbReference type="EMBL" id="SIT72914.1"/>
    </source>
</evidence>
<organism evidence="3 4">
    <name type="scientific">Edaphobacillus lindanitolerans</name>
    <dbReference type="NCBI Taxonomy" id="550447"/>
    <lineage>
        <taxon>Bacteria</taxon>
        <taxon>Bacillati</taxon>
        <taxon>Bacillota</taxon>
        <taxon>Bacilli</taxon>
        <taxon>Bacillales</taxon>
        <taxon>Bacillaceae</taxon>
        <taxon>Edaphobacillus</taxon>
    </lineage>
</organism>
<dbReference type="EMBL" id="FTPL01000001">
    <property type="protein sequence ID" value="SIT72914.1"/>
    <property type="molecule type" value="Genomic_DNA"/>
</dbReference>
<accession>A0A1U7PMZ6</accession>
<proteinExistence type="predicted"/>
<dbReference type="InterPro" id="IPR027479">
    <property type="entry name" value="S-Me-THD_N_sf"/>
</dbReference>
<dbReference type="AlphaFoldDB" id="A0A1U7PMZ6"/>
<dbReference type="InterPro" id="IPR024071">
    <property type="entry name" value="S-Me-THD_C_sf"/>
</dbReference>
<dbReference type="InterPro" id="IPR010318">
    <property type="entry name" value="S-Me-THD_N"/>
</dbReference>
<evidence type="ECO:0008006" key="5">
    <source>
        <dbReference type="Google" id="ProtNLM"/>
    </source>
</evidence>
<evidence type="ECO:0000313" key="4">
    <source>
        <dbReference type="Proteomes" id="UP000187550"/>
    </source>
</evidence>
<evidence type="ECO:0000259" key="1">
    <source>
        <dbReference type="Pfam" id="PF06032"/>
    </source>
</evidence>
<name>A0A1U7PMZ6_9BACI</name>
<dbReference type="Pfam" id="PF06032">
    <property type="entry name" value="S-Me-THD_N"/>
    <property type="match status" value="1"/>
</dbReference>
<gene>
    <name evidence="3" type="ORF">SAMN05428946_0917</name>
</gene>
<dbReference type="STRING" id="550447.SAMN05428946_0917"/>
<reference evidence="4" key="1">
    <citation type="submission" date="2017-01" db="EMBL/GenBank/DDBJ databases">
        <authorList>
            <person name="Varghese N."/>
            <person name="Submissions S."/>
        </authorList>
    </citation>
    <scope>NUCLEOTIDE SEQUENCE [LARGE SCALE GENOMIC DNA]</scope>
    <source>
        <strain evidence="4">MNA4</strain>
    </source>
</reference>
<dbReference type="Gene3D" id="3.40.1610.10">
    <property type="entry name" value="CV3147-like domain"/>
    <property type="match status" value="1"/>
</dbReference>
<dbReference type="SUPFAM" id="SSF160991">
    <property type="entry name" value="CV3147-like"/>
    <property type="match status" value="1"/>
</dbReference>
<dbReference type="RefSeq" id="WP_076757147.1">
    <property type="nucleotide sequence ID" value="NZ_FTPL01000001.1"/>
</dbReference>
<dbReference type="OrthoDB" id="7441206at2"/>
<dbReference type="Proteomes" id="UP000187550">
    <property type="component" value="Unassembled WGS sequence"/>
</dbReference>
<dbReference type="InterPro" id="IPR048350">
    <property type="entry name" value="S-Me-THD-like_C"/>
</dbReference>
<sequence>MPEKMNRQQAEDILFGACILGAGGGGSLSEGLGLIKRLYGNGRSVQIVDVEDVGDNWLVVSPYYVGSVAPPTKEAMDKLSGISEREGNPSVFATRALEEYLGCPVDGICATELGGNTAWAMDVAAEMNLPLVDGDPAGRAVPDLAHTSFNVHGASITPFALANRYGEHLIVQSVANHDRADQIARSFAMNSGNFSGICDHPLNGKRFKEVVIPGTLSRAKKIGGARRNATEMGKNPIEAIVEADEGWLIVSGTIMRAEWVDANGFIEGEVLIRCHKTDRIFAVNFLNENMTVECNGNLIGIIPDILSILDAATGMPILNPSCREGMEVALIRFTSPEIWTTAEGMAVFGPRYIGREIEEYFRCRENSDNGLGKEKDSIVF</sequence>
<dbReference type="Gene3D" id="2.40.390.10">
    <property type="entry name" value="CV3147-like"/>
    <property type="match status" value="1"/>
</dbReference>